<dbReference type="AlphaFoldDB" id="A0A9X6STC6"/>
<protein>
    <submittedName>
        <fullName evidence="1">Uncharacterized protein</fullName>
    </submittedName>
</protein>
<dbReference type="Proteomes" id="UP000219922">
    <property type="component" value="Unassembled WGS sequence"/>
</dbReference>
<comment type="caution">
    <text evidence="1">The sequence shown here is derived from an EMBL/GenBank/DDBJ whole genome shotgun (WGS) entry which is preliminary data.</text>
</comment>
<evidence type="ECO:0000313" key="2">
    <source>
        <dbReference type="Proteomes" id="UP000219922"/>
    </source>
</evidence>
<dbReference type="RefSeq" id="WP_098006812.1">
    <property type="nucleotide sequence ID" value="NZ_NVMX01000138.1"/>
</dbReference>
<gene>
    <name evidence="1" type="ORF">CON36_32575</name>
</gene>
<sequence length="143" mass="16413">MFNVAQKSEWVHNIMKNKKKFTKKGMESNPYIGKLVKIDWYIKNDEGIMGGVNSIGAIPEEHKNWFYEQGAYIVTDVMNWGLSSVVTLDHRIQVSVFRVYDIKTNKYLQVFEGINDVTNGEYVPCPICNDKIGYCSCGEFGRV</sequence>
<dbReference type="EMBL" id="NVMX01000138">
    <property type="protein sequence ID" value="PDZ94674.1"/>
    <property type="molecule type" value="Genomic_DNA"/>
</dbReference>
<name>A0A9X6STC6_BACCE</name>
<reference evidence="1 2" key="1">
    <citation type="submission" date="2017-09" db="EMBL/GenBank/DDBJ databases">
        <title>Large-scale bioinformatics analysis of Bacillus genomes uncovers conserved roles of natural products in bacterial physiology.</title>
        <authorList>
            <consortium name="Agbiome Team Llc"/>
            <person name="Bleich R.M."/>
            <person name="Grubbs K.J."/>
            <person name="Santa Maria K.C."/>
            <person name="Allen S.E."/>
            <person name="Farag S."/>
            <person name="Shank E.A."/>
            <person name="Bowers A."/>
        </authorList>
    </citation>
    <scope>NUCLEOTIDE SEQUENCE [LARGE SCALE GENOMIC DNA]</scope>
    <source>
        <strain evidence="1 2">AFS092789</strain>
    </source>
</reference>
<proteinExistence type="predicted"/>
<accession>A0A9X6STC6</accession>
<evidence type="ECO:0000313" key="1">
    <source>
        <dbReference type="EMBL" id="PDZ94674.1"/>
    </source>
</evidence>
<organism evidence="1 2">
    <name type="scientific">Bacillus cereus</name>
    <dbReference type="NCBI Taxonomy" id="1396"/>
    <lineage>
        <taxon>Bacteria</taxon>
        <taxon>Bacillati</taxon>
        <taxon>Bacillota</taxon>
        <taxon>Bacilli</taxon>
        <taxon>Bacillales</taxon>
        <taxon>Bacillaceae</taxon>
        <taxon>Bacillus</taxon>
        <taxon>Bacillus cereus group</taxon>
    </lineage>
</organism>